<dbReference type="Proteomes" id="UP000244905">
    <property type="component" value="Unassembled WGS sequence"/>
</dbReference>
<dbReference type="RefSeq" id="WP_107032374.1">
    <property type="nucleotide sequence ID" value="NZ_CAOXIM010000001.1"/>
</dbReference>
<protein>
    <submittedName>
        <fullName evidence="1">Uncharacterized protein</fullName>
    </submittedName>
</protein>
<dbReference type="Pfam" id="PF15428">
    <property type="entry name" value="Imm26"/>
    <property type="match status" value="1"/>
</dbReference>
<accession>A0A2V1IMU4</accession>
<dbReference type="AlphaFoldDB" id="A0A2V1IMU4"/>
<name>A0A2V1IMU4_9BACT</name>
<keyword evidence="2" id="KW-1185">Reference proteome</keyword>
<dbReference type="InterPro" id="IPR029278">
    <property type="entry name" value="Imm26"/>
</dbReference>
<organism evidence="1 2">
    <name type="scientific">Duncaniella muris</name>
    <dbReference type="NCBI Taxonomy" id="2094150"/>
    <lineage>
        <taxon>Bacteria</taxon>
        <taxon>Pseudomonadati</taxon>
        <taxon>Bacteroidota</taxon>
        <taxon>Bacteroidia</taxon>
        <taxon>Bacteroidales</taxon>
        <taxon>Muribaculaceae</taxon>
        <taxon>Duncaniella</taxon>
    </lineage>
</organism>
<dbReference type="GeneID" id="82526235"/>
<gene>
    <name evidence="1" type="ORF">C5O23_07745</name>
</gene>
<proteinExistence type="predicted"/>
<sequence length="271" mass="31767">MAKRIVTRIGDIFCVELGNGYKSYFQYMLKDCHYLGGAVIRAFKTNYPVEYEPKIEEIVKDEVAFHALTYLRAGIDENTWYKIGNSKEIGQEELKSFVFGLPQEEDTTIGYEKANELDANMEPYEHWYVGYAGCERKDIGKIPEFLKSIIECDGVLPYTCIVDRIRYGYYTWTMTFYDEVKRKPWPWVDSYVRKADPLTRETTYFHFHGSRAVREVIVDCDGNITRLSCENPVDGCHTLYAGDFGEINWRYKEFITEDAFEDVWNKSDKSR</sequence>
<dbReference type="EMBL" id="PUEC01000015">
    <property type="protein sequence ID" value="PWB02165.1"/>
    <property type="molecule type" value="Genomic_DNA"/>
</dbReference>
<comment type="caution">
    <text evidence="1">The sequence shown here is derived from an EMBL/GenBank/DDBJ whole genome shotgun (WGS) entry which is preliminary data.</text>
</comment>
<reference evidence="2" key="1">
    <citation type="submission" date="2018-02" db="EMBL/GenBank/DDBJ databases">
        <authorList>
            <person name="Clavel T."/>
            <person name="Strowig T."/>
        </authorList>
    </citation>
    <scope>NUCLEOTIDE SEQUENCE [LARGE SCALE GENOMIC DNA]</scope>
    <source>
        <strain evidence="2">DSM 103720</strain>
    </source>
</reference>
<evidence type="ECO:0000313" key="1">
    <source>
        <dbReference type="EMBL" id="PWB02165.1"/>
    </source>
</evidence>
<evidence type="ECO:0000313" key="2">
    <source>
        <dbReference type="Proteomes" id="UP000244905"/>
    </source>
</evidence>